<dbReference type="OMA" id="IHESQDV"/>
<dbReference type="FunFam" id="1.20.120.1150:FF:000002">
    <property type="entry name" value="Serine/threonine-protein phosphatase 2A activator"/>
    <property type="match status" value="1"/>
</dbReference>
<dbReference type="PANTHER" id="PTHR10012:SF0">
    <property type="entry name" value="SERINE_THREONINE-PROTEIN PHOSPHATASE 2A ACTIVATOR"/>
    <property type="match status" value="1"/>
</dbReference>
<dbReference type="GO" id="GO:0008160">
    <property type="term" value="F:protein tyrosine phosphatase activator activity"/>
    <property type="evidence" value="ECO:0007669"/>
    <property type="project" value="TreeGrafter"/>
</dbReference>
<dbReference type="STRING" id="564608.C1MKB4"/>
<dbReference type="OrthoDB" id="16120at2759"/>
<comment type="function">
    <text evidence="7">PPIases accelerate the folding of proteins. It catalyzes the cis-trans isomerization of proline imidic peptide bonds in oligopeptides.</text>
</comment>
<sequence length="303" mass="34540">MYFTIPVRAIKSLGDVRSFARTKTLASFVSFTKELNASVRGLKLSEEIFISPLLQRLLKALSCLENTVRRCPPTGDLMRYGNVMYRDWHEQMVSSAGGAEWLFQTLKFSLLPYFCNSFGNATRIDYGTGHENFFVAFLLCLSQIGVVGVADHEAIVTRVFSKYVSVTRRLQTLYRLEPAGSHGVWGLDDYYFLSFYWGASQLVHQDVIMPCSVHDDGLLKSKKHEYLYFSCISYIKKVKCGLLRETSPTLNDISSVLSWEKINDGLCRMYLAECLSRFPIMQHFLFGSILTFDPERNADARGE</sequence>
<dbReference type="RefSeq" id="XP_003055965.1">
    <property type="nucleotide sequence ID" value="XM_003055919.1"/>
</dbReference>
<dbReference type="EC" id="5.2.1.8" evidence="7"/>
<dbReference type="SUPFAM" id="SSF140984">
    <property type="entry name" value="PTPA-like"/>
    <property type="match status" value="1"/>
</dbReference>
<dbReference type="Gene3D" id="1.20.120.1150">
    <property type="match status" value="1"/>
</dbReference>
<evidence type="ECO:0000256" key="6">
    <source>
        <dbReference type="ARBA" id="ARBA00023235"/>
    </source>
</evidence>
<dbReference type="CDD" id="cd04087">
    <property type="entry name" value="PTPA"/>
    <property type="match status" value="1"/>
</dbReference>
<dbReference type="KEGG" id="mpp:MICPUCDRAFT_14321"/>
<dbReference type="InterPro" id="IPR037218">
    <property type="entry name" value="PTPA_sf"/>
</dbReference>
<proteinExistence type="inferred from homology"/>
<dbReference type="eggNOG" id="KOG2867">
    <property type="taxonomic scope" value="Eukaryota"/>
</dbReference>
<keyword evidence="9" id="KW-1185">Reference proteome</keyword>
<dbReference type="EMBL" id="GG663736">
    <property type="protein sequence ID" value="EEH59341.1"/>
    <property type="molecule type" value="Genomic_DNA"/>
</dbReference>
<keyword evidence="5 7" id="KW-0697">Rotamase</keyword>
<dbReference type="InterPro" id="IPR004327">
    <property type="entry name" value="Phstyr_phstse_ac"/>
</dbReference>
<evidence type="ECO:0000256" key="4">
    <source>
        <dbReference type="ARBA" id="ARBA00022490"/>
    </source>
</evidence>
<dbReference type="GO" id="GO:0003755">
    <property type="term" value="F:peptidyl-prolyl cis-trans isomerase activity"/>
    <property type="evidence" value="ECO:0007669"/>
    <property type="project" value="UniProtKB-KW"/>
</dbReference>
<dbReference type="PIRSF" id="PIRSF016325">
    <property type="entry name" value="Phstyr_phstse_ac"/>
    <property type="match status" value="1"/>
</dbReference>
<reference evidence="8 9" key="1">
    <citation type="journal article" date="2009" name="Science">
        <title>Green evolution and dynamic adaptations revealed by genomes of the marine picoeukaryotes Micromonas.</title>
        <authorList>
            <person name="Worden A.Z."/>
            <person name="Lee J.H."/>
            <person name="Mock T."/>
            <person name="Rouze P."/>
            <person name="Simmons M.P."/>
            <person name="Aerts A.L."/>
            <person name="Allen A.E."/>
            <person name="Cuvelier M.L."/>
            <person name="Derelle E."/>
            <person name="Everett M.V."/>
            <person name="Foulon E."/>
            <person name="Grimwood J."/>
            <person name="Gundlach H."/>
            <person name="Henrissat B."/>
            <person name="Napoli C."/>
            <person name="McDonald S.M."/>
            <person name="Parker M.S."/>
            <person name="Rombauts S."/>
            <person name="Salamov A."/>
            <person name="Von Dassow P."/>
            <person name="Badger J.H."/>
            <person name="Coutinho P.M."/>
            <person name="Demir E."/>
            <person name="Dubchak I."/>
            <person name="Gentemann C."/>
            <person name="Eikrem W."/>
            <person name="Gready J.E."/>
            <person name="John U."/>
            <person name="Lanier W."/>
            <person name="Lindquist E.A."/>
            <person name="Lucas S."/>
            <person name="Mayer K.F."/>
            <person name="Moreau H."/>
            <person name="Not F."/>
            <person name="Otillar R."/>
            <person name="Panaud O."/>
            <person name="Pangilinan J."/>
            <person name="Paulsen I."/>
            <person name="Piegu B."/>
            <person name="Poliakov A."/>
            <person name="Robbens S."/>
            <person name="Schmutz J."/>
            <person name="Toulza E."/>
            <person name="Wyss T."/>
            <person name="Zelensky A."/>
            <person name="Zhou K."/>
            <person name="Armbrust E.V."/>
            <person name="Bhattacharya D."/>
            <person name="Goodenough U.W."/>
            <person name="Van de Peer Y."/>
            <person name="Grigoriev I.V."/>
        </authorList>
    </citation>
    <scope>NUCLEOTIDE SEQUENCE [LARGE SCALE GENOMIC DNA]</scope>
    <source>
        <strain evidence="8 9">CCMP1545</strain>
    </source>
</reference>
<dbReference type="GO" id="GO:0005737">
    <property type="term" value="C:cytoplasm"/>
    <property type="evidence" value="ECO:0007669"/>
    <property type="project" value="UniProtKB-SubCell"/>
</dbReference>
<evidence type="ECO:0000256" key="2">
    <source>
        <dbReference type="ARBA" id="ARBA00004496"/>
    </source>
</evidence>
<protein>
    <recommendedName>
        <fullName evidence="7">Serine/threonine-protein phosphatase 2A activator</fullName>
        <ecNumber evidence="7">5.2.1.8</ecNumber>
    </recommendedName>
    <alternativeName>
        <fullName evidence="7">Phosphotyrosyl phosphatase activator</fullName>
    </alternativeName>
</protein>
<dbReference type="GO" id="GO:0005634">
    <property type="term" value="C:nucleus"/>
    <property type="evidence" value="ECO:0007669"/>
    <property type="project" value="TreeGrafter"/>
</dbReference>
<keyword evidence="4 7" id="KW-0963">Cytoplasm</keyword>
<dbReference type="Proteomes" id="UP000001876">
    <property type="component" value="Unassembled WGS sequence"/>
</dbReference>
<dbReference type="PANTHER" id="PTHR10012">
    <property type="entry name" value="SERINE/THREONINE-PROTEIN PHOSPHATASE 2A REGULATORY SUBUNIT B"/>
    <property type="match status" value="1"/>
</dbReference>
<evidence type="ECO:0000313" key="9">
    <source>
        <dbReference type="Proteomes" id="UP000001876"/>
    </source>
</evidence>
<dbReference type="GeneID" id="9681482"/>
<keyword evidence="6 7" id="KW-0413">Isomerase</keyword>
<comment type="subcellular location">
    <subcellularLocation>
        <location evidence="2 7">Cytoplasm</location>
    </subcellularLocation>
</comment>
<dbReference type="AlphaFoldDB" id="C1MKB4"/>
<evidence type="ECO:0000256" key="1">
    <source>
        <dbReference type="ARBA" id="ARBA00000971"/>
    </source>
</evidence>
<comment type="similarity">
    <text evidence="3 7">Belongs to the PTPA-type PPIase family.</text>
</comment>
<gene>
    <name evidence="8" type="ORF">MICPUCDRAFT_14321</name>
</gene>
<accession>C1MKB4</accession>
<comment type="catalytic activity">
    <reaction evidence="1 7">
        <text>[protein]-peptidylproline (omega=180) = [protein]-peptidylproline (omega=0)</text>
        <dbReference type="Rhea" id="RHEA:16237"/>
        <dbReference type="Rhea" id="RHEA-COMP:10747"/>
        <dbReference type="Rhea" id="RHEA-COMP:10748"/>
        <dbReference type="ChEBI" id="CHEBI:83833"/>
        <dbReference type="ChEBI" id="CHEBI:83834"/>
        <dbReference type="EC" id="5.2.1.8"/>
    </reaction>
</comment>
<evidence type="ECO:0000256" key="7">
    <source>
        <dbReference type="RuleBase" id="RU361210"/>
    </source>
</evidence>
<name>C1MKB4_MICPC</name>
<dbReference type="InterPro" id="IPR043170">
    <property type="entry name" value="PTPA_C_lid"/>
</dbReference>
<organism evidence="9">
    <name type="scientific">Micromonas pusilla (strain CCMP1545)</name>
    <name type="common">Picoplanktonic green alga</name>
    <dbReference type="NCBI Taxonomy" id="564608"/>
    <lineage>
        <taxon>Eukaryota</taxon>
        <taxon>Viridiplantae</taxon>
        <taxon>Chlorophyta</taxon>
        <taxon>Mamiellophyceae</taxon>
        <taxon>Mamiellales</taxon>
        <taxon>Mamiellaceae</taxon>
        <taxon>Micromonas</taxon>
    </lineage>
</organism>
<evidence type="ECO:0000313" key="8">
    <source>
        <dbReference type="EMBL" id="EEH59341.1"/>
    </source>
</evidence>
<dbReference type="GO" id="GO:0000159">
    <property type="term" value="C:protein phosphatase type 2A complex"/>
    <property type="evidence" value="ECO:0007669"/>
    <property type="project" value="TreeGrafter"/>
</dbReference>
<dbReference type="Pfam" id="PF03095">
    <property type="entry name" value="PTPA"/>
    <property type="match status" value="1"/>
</dbReference>
<dbReference type="GO" id="GO:0007052">
    <property type="term" value="P:mitotic spindle organization"/>
    <property type="evidence" value="ECO:0007669"/>
    <property type="project" value="TreeGrafter"/>
</dbReference>
<evidence type="ECO:0000256" key="3">
    <source>
        <dbReference type="ARBA" id="ARBA00011019"/>
    </source>
</evidence>
<evidence type="ECO:0000256" key="5">
    <source>
        <dbReference type="ARBA" id="ARBA00023110"/>
    </source>
</evidence>